<dbReference type="GO" id="GO:0005739">
    <property type="term" value="C:mitochondrion"/>
    <property type="evidence" value="ECO:0007669"/>
    <property type="project" value="TreeGrafter"/>
</dbReference>
<dbReference type="PROSITE" id="PS51388">
    <property type="entry name" value="GED"/>
    <property type="match status" value="1"/>
</dbReference>
<dbReference type="GO" id="GO:0005525">
    <property type="term" value="F:GTP binding"/>
    <property type="evidence" value="ECO:0007669"/>
    <property type="project" value="InterPro"/>
</dbReference>
<feature type="compositionally biased region" description="Pro residues" evidence="3">
    <location>
        <begin position="631"/>
        <end position="643"/>
    </location>
</feature>
<comment type="caution">
    <text evidence="5">The sequence shown here is derived from an EMBL/GenBank/DDBJ whole genome shotgun (WGS) entry which is preliminary data.</text>
</comment>
<dbReference type="PANTHER" id="PTHR11566:SF149">
    <property type="entry name" value="GTPASE, PUTATIVE (AFU_ORTHOLOGUE AFUA_6G11890)-RELATED"/>
    <property type="match status" value="1"/>
</dbReference>
<dbReference type="GO" id="GO:0003924">
    <property type="term" value="F:GTPase activity"/>
    <property type="evidence" value="ECO:0007669"/>
    <property type="project" value="InterPro"/>
</dbReference>
<dbReference type="SUPFAM" id="SSF52540">
    <property type="entry name" value="P-loop containing nucleoside triphosphate hydrolases"/>
    <property type="match status" value="1"/>
</dbReference>
<sequence>MEDRAWDLFPPSQTDLFEAFDELKTLDVASHIHGPQLVVVGDQNSGKSSVLEAIIRELFPVDDGLCTRFPIKLVYHRSDNKRYVVRIVPGQSRQGAERQALLDYNVSGPGDDPFDLGKQVSDATTKLGIKRDGTNPTEVGHGTREFCDDVVVIEKHGPDLPRVNLLDLPGLFISETNTQAREGRKVVKKMAEEYIAQRQSIILLIVDGSSQYATQKAPSVVTKMLERDPGVAGRLVGVVTNADSNRLHQDDVKGLLRGDLSPLRPNGGWFILKNDSKEERYSRKTLGERDDREAKFFQKDGFWQSVPDSQKGIKVLMGALRSLVQDHIRNELPGIIRNLRSEIGAVKNRIDHAYGSRVTPKDCEMYLKKRIKKFEHWCKEAADGDYRDLECDQVHDVGYACQDCLGFFSRFGENSVEGQDKRLRSNIRMLNRAFAATMRRFGKTVTIQEAAVVTRNPDSQSTGEQTRIRHIPTADAFPHYRDLLLRRYSFPDPRYVTRRDHEAMVAMEIERWRSLEAPEEASYAACWGLLDYQSRLWEEIATNHLLAVWEMTDKFIDLGLTAAFSDSEVLLSLREHIVEENLTKMRQSSQTILKDLLKCRKGGNTGFYDGFADNTAFMQSQIPKRPQSRSPSPPLDAAPPPTPQAREPPQDPDTSVLDSVELITAQVAGLGGSLPLGNIAAAAMGAVGAVLEDTFVSVAGDDDYDERKGSGKQTPARIINQMEMYYEAGMASFIGYVNTLVVGSRVLEKLPTEVLTRDIIDTLDETIITQIAGLKKEDMDNRNKDLATLDSLRRLLKVMRRHEMGHMIEPTSDRELTSETDPSGWYKLECAAER</sequence>
<evidence type="ECO:0000256" key="2">
    <source>
        <dbReference type="ARBA" id="ARBA00023134"/>
    </source>
</evidence>
<dbReference type="GO" id="GO:0006897">
    <property type="term" value="P:endocytosis"/>
    <property type="evidence" value="ECO:0007669"/>
    <property type="project" value="TreeGrafter"/>
</dbReference>
<evidence type="ECO:0000256" key="3">
    <source>
        <dbReference type="SAM" id="MobiDB-lite"/>
    </source>
</evidence>
<dbReference type="InterPro" id="IPR022812">
    <property type="entry name" value="Dynamin"/>
</dbReference>
<evidence type="ECO:0000259" key="4">
    <source>
        <dbReference type="PROSITE" id="PS51388"/>
    </source>
</evidence>
<dbReference type="AlphaFoldDB" id="A0AAJ0B0Q9"/>
<dbReference type="Gene3D" id="3.40.50.300">
    <property type="entry name" value="P-loop containing nucleotide triphosphate hydrolases"/>
    <property type="match status" value="1"/>
</dbReference>
<dbReference type="GO" id="GO:0008017">
    <property type="term" value="F:microtubule binding"/>
    <property type="evidence" value="ECO:0007669"/>
    <property type="project" value="TreeGrafter"/>
</dbReference>
<dbReference type="Pfam" id="PF00350">
    <property type="entry name" value="Dynamin_N"/>
    <property type="match status" value="1"/>
</dbReference>
<accession>A0AAJ0B0Q9</accession>
<keyword evidence="2" id="KW-0342">GTP-binding</keyword>
<dbReference type="Proteomes" id="UP001239445">
    <property type="component" value="Unassembled WGS sequence"/>
</dbReference>
<dbReference type="GO" id="GO:0005874">
    <property type="term" value="C:microtubule"/>
    <property type="evidence" value="ECO:0007669"/>
    <property type="project" value="TreeGrafter"/>
</dbReference>
<reference evidence="5" key="1">
    <citation type="submission" date="2023-06" db="EMBL/GenBank/DDBJ databases">
        <title>Genome-scale phylogeny and comparative genomics of the fungal order Sordariales.</title>
        <authorList>
            <consortium name="Lawrence Berkeley National Laboratory"/>
            <person name="Hensen N."/>
            <person name="Bonometti L."/>
            <person name="Westerberg I."/>
            <person name="Brannstrom I.O."/>
            <person name="Guillou S."/>
            <person name="Cros-Aarteil S."/>
            <person name="Calhoun S."/>
            <person name="Haridas S."/>
            <person name="Kuo A."/>
            <person name="Mondo S."/>
            <person name="Pangilinan J."/>
            <person name="Riley R."/>
            <person name="Labutti K."/>
            <person name="Andreopoulos B."/>
            <person name="Lipzen A."/>
            <person name="Chen C."/>
            <person name="Yanf M."/>
            <person name="Daum C."/>
            <person name="Ng V."/>
            <person name="Clum A."/>
            <person name="Steindorff A."/>
            <person name="Ohm R."/>
            <person name="Martin F."/>
            <person name="Silar P."/>
            <person name="Natvig D."/>
            <person name="Lalanne C."/>
            <person name="Gautier V."/>
            <person name="Ament-Velasquez S.L."/>
            <person name="Kruys A."/>
            <person name="Hutchinson M.I."/>
            <person name="Powell A.J."/>
            <person name="Barry K."/>
            <person name="Miller A.N."/>
            <person name="Grigoriev I.V."/>
            <person name="Debuchy R."/>
            <person name="Gladieux P."/>
            <person name="Thoren M.H."/>
            <person name="Johannesson H."/>
        </authorList>
    </citation>
    <scope>NUCLEOTIDE SEQUENCE</scope>
    <source>
        <strain evidence="5">PSN4</strain>
    </source>
</reference>
<evidence type="ECO:0000313" key="6">
    <source>
        <dbReference type="Proteomes" id="UP001239445"/>
    </source>
</evidence>
<gene>
    <name evidence="5" type="ORF">QBC47DRAFT_465511</name>
</gene>
<organism evidence="5 6">
    <name type="scientific">Echria macrotheca</name>
    <dbReference type="NCBI Taxonomy" id="438768"/>
    <lineage>
        <taxon>Eukaryota</taxon>
        <taxon>Fungi</taxon>
        <taxon>Dikarya</taxon>
        <taxon>Ascomycota</taxon>
        <taxon>Pezizomycotina</taxon>
        <taxon>Sordariomycetes</taxon>
        <taxon>Sordariomycetidae</taxon>
        <taxon>Sordariales</taxon>
        <taxon>Schizotheciaceae</taxon>
        <taxon>Echria</taxon>
    </lineage>
</organism>
<dbReference type="GO" id="GO:0016559">
    <property type="term" value="P:peroxisome fission"/>
    <property type="evidence" value="ECO:0007669"/>
    <property type="project" value="TreeGrafter"/>
</dbReference>
<feature type="region of interest" description="Disordered" evidence="3">
    <location>
        <begin position="621"/>
        <end position="655"/>
    </location>
</feature>
<keyword evidence="6" id="KW-1185">Reference proteome</keyword>
<dbReference type="GO" id="GO:0016020">
    <property type="term" value="C:membrane"/>
    <property type="evidence" value="ECO:0007669"/>
    <property type="project" value="TreeGrafter"/>
</dbReference>
<dbReference type="SMART" id="SM00053">
    <property type="entry name" value="DYNc"/>
    <property type="match status" value="1"/>
</dbReference>
<dbReference type="InterPro" id="IPR045063">
    <property type="entry name" value="Dynamin_N"/>
</dbReference>
<keyword evidence="5" id="KW-0378">Hydrolase</keyword>
<dbReference type="PANTHER" id="PTHR11566">
    <property type="entry name" value="DYNAMIN"/>
    <property type="match status" value="1"/>
</dbReference>
<feature type="domain" description="GED" evidence="4">
    <location>
        <begin position="715"/>
        <end position="807"/>
    </location>
</feature>
<dbReference type="InterPro" id="IPR027417">
    <property type="entry name" value="P-loop_NTPase"/>
</dbReference>
<evidence type="ECO:0000256" key="1">
    <source>
        <dbReference type="ARBA" id="ARBA00022741"/>
    </source>
</evidence>
<dbReference type="InterPro" id="IPR000375">
    <property type="entry name" value="Dynamin_stalk"/>
</dbReference>
<evidence type="ECO:0000313" key="5">
    <source>
        <dbReference type="EMBL" id="KAK1749558.1"/>
    </source>
</evidence>
<protein>
    <submittedName>
        <fullName evidence="5">P-loop containing nucleoside triphosphate hydrolase protein</fullName>
    </submittedName>
</protein>
<dbReference type="InterPro" id="IPR001401">
    <property type="entry name" value="Dynamin_GTPase"/>
</dbReference>
<dbReference type="GO" id="GO:0000266">
    <property type="term" value="P:mitochondrial fission"/>
    <property type="evidence" value="ECO:0007669"/>
    <property type="project" value="TreeGrafter"/>
</dbReference>
<dbReference type="GO" id="GO:0048312">
    <property type="term" value="P:intracellular distribution of mitochondria"/>
    <property type="evidence" value="ECO:0007669"/>
    <property type="project" value="TreeGrafter"/>
</dbReference>
<proteinExistence type="predicted"/>
<dbReference type="PRINTS" id="PR00195">
    <property type="entry name" value="DYNAMIN"/>
</dbReference>
<dbReference type="CDD" id="cd08771">
    <property type="entry name" value="DLP_1"/>
    <property type="match status" value="1"/>
</dbReference>
<dbReference type="InterPro" id="IPR020850">
    <property type="entry name" value="GED_dom"/>
</dbReference>
<dbReference type="Pfam" id="PF01031">
    <property type="entry name" value="Dynamin_M"/>
    <property type="match status" value="1"/>
</dbReference>
<dbReference type="EMBL" id="MU839856">
    <property type="protein sequence ID" value="KAK1749558.1"/>
    <property type="molecule type" value="Genomic_DNA"/>
</dbReference>
<keyword evidence="1" id="KW-0547">Nucleotide-binding</keyword>
<name>A0AAJ0B0Q9_9PEZI</name>
<feature type="compositionally biased region" description="Low complexity" evidence="3">
    <location>
        <begin position="621"/>
        <end position="630"/>
    </location>
</feature>